<sequence>MASSGSVFSQTLEDITTTKLEELAKKRTSFEQRKAAAIEKADSKHDALDKLTALVDGVKACFSVAMKDGKVVRGSSTNAKLETDLRNLDRFMSQARFDPSVSEKIIQQWQATLLKHLEAQSMKYQYADLYGKLTVEWLTASGKAPLRQPKTSKTEHSDVSDDFEEVSAKAKLEARQKWEQTIFEEATVDKAAIRGYLEKSFGSKDTQKAVENFRQTVSNIEKTLTGSNQFNGRTLRWAIKGLLASDLLTNEKRQVLRDFQSNDVILTELADVLNMRMASLESWSWGREVPVEARRRLNGTYDLRIHEDLLQAIFLQYIGVQWSVKIKAALMRFQGDANIWKGGRRELSPLDRQRRSWYMCQDRSDLSVQQVRWLFYRAGYFVSKLLNDVDQDLEVEEGDEEADFKRSAKQSSAKRKQARTVMRSRAFVEEEAEADEDDDRVEYSDEDQGFGLFDDGAEALTDVSIRYRPKNSMDAKQRLLHLLSTETLVKTRLHNEISAFRSQYDSWLPSLPHATITTILAFFGFSEHWLRFFTTFLEAPLKFTDEDEPPRTRKRGTPASHILSDFFGEMVLFCLDYNVNQESDGEVLWRMQDDIWFWSASHEQCVQIWKVVQQFNKTMGVSLNQAKSAAVRMRREDGKMMSAKLDESLPDGEIRWGMLFLDDTVGRFTIDSDMVDKHIEELRKQLKDKERSIFAWVQAYSTYASVFFTSNFGKPANCFGRQHIDLMLSMHERIQKTLFSTSGNDGVASVVDWLKKQIEVRFGVKDIPDGYLFFPTALGGLDVKSPFIGLLQLRESVTADPEALLAEFEVAEQEQYESCQKRYFAKKAWEYPKGEKDYRPEDPQQFMPFEEYIKFREDISYGYRHQLSDVYQKLLQRPEEEPLEIESSSELDHALAHIRTAQGQPITITKWNQMDPYWKWVTMLYGPEMMQKFGDLAIVDPGLLPMGMVSLFKSGRVNWQE</sequence>
<dbReference type="EMBL" id="JAVHJV010000008">
    <property type="protein sequence ID" value="KAK5940750.1"/>
    <property type="molecule type" value="Genomic_DNA"/>
</dbReference>
<accession>A0ABR0RJF7</accession>
<organism evidence="1 2">
    <name type="scientific">Knufia obscura</name>
    <dbReference type="NCBI Taxonomy" id="1635080"/>
    <lineage>
        <taxon>Eukaryota</taxon>
        <taxon>Fungi</taxon>
        <taxon>Dikarya</taxon>
        <taxon>Ascomycota</taxon>
        <taxon>Pezizomycotina</taxon>
        <taxon>Eurotiomycetes</taxon>
        <taxon>Chaetothyriomycetidae</taxon>
        <taxon>Chaetothyriales</taxon>
        <taxon>Trichomeriaceae</taxon>
        <taxon>Knufia</taxon>
    </lineage>
</organism>
<protein>
    <recommendedName>
        <fullName evidence="3">Reverse transcriptase</fullName>
    </recommendedName>
</protein>
<dbReference type="PANTHER" id="PTHR37015:SF2">
    <property type="entry name" value="REVERSE TRANSCRIPTASE DOMAIN-CONTAINING PROTEIN"/>
    <property type="match status" value="1"/>
</dbReference>
<gene>
    <name evidence="1" type="ORF">PMZ80_007167</name>
</gene>
<dbReference type="RefSeq" id="XP_064728840.1">
    <property type="nucleotide sequence ID" value="XM_064875575.1"/>
</dbReference>
<name>A0ABR0RJF7_9EURO</name>
<comment type="caution">
    <text evidence="1">The sequence shown here is derived from an EMBL/GenBank/DDBJ whole genome shotgun (WGS) entry which is preliminary data.</text>
</comment>
<dbReference type="PANTHER" id="PTHR37015">
    <property type="entry name" value="REVERSE TRANSCRIPTASE DOMAIN-CONTAINING PROTEIN"/>
    <property type="match status" value="1"/>
</dbReference>
<proteinExistence type="predicted"/>
<evidence type="ECO:0008006" key="3">
    <source>
        <dbReference type="Google" id="ProtNLM"/>
    </source>
</evidence>
<dbReference type="Proteomes" id="UP001334248">
    <property type="component" value="Unassembled WGS sequence"/>
</dbReference>
<reference evidence="1 2" key="1">
    <citation type="journal article" date="2023" name="Res Sq">
        <title>Genomic and morphological characterization of Knufia obscura isolated from the Mars 2020 spacecraft assembly facility.</title>
        <authorList>
            <person name="Chander A.M."/>
            <person name="Teixeira M.M."/>
            <person name="Singh N.K."/>
            <person name="Williams M.P."/>
            <person name="Parker C.W."/>
            <person name="Leo P."/>
            <person name="Stajich J.E."/>
            <person name="Torok T."/>
            <person name="Tighe S."/>
            <person name="Mason C.E."/>
            <person name="Venkateswaran K."/>
        </authorList>
    </citation>
    <scope>NUCLEOTIDE SEQUENCE [LARGE SCALE GENOMIC DNA]</scope>
    <source>
        <strain evidence="1 2">CCFEE 5817</strain>
    </source>
</reference>
<keyword evidence="2" id="KW-1185">Reference proteome</keyword>
<dbReference type="GeneID" id="90000616"/>
<evidence type="ECO:0000313" key="2">
    <source>
        <dbReference type="Proteomes" id="UP001334248"/>
    </source>
</evidence>
<evidence type="ECO:0000313" key="1">
    <source>
        <dbReference type="EMBL" id="KAK5940750.1"/>
    </source>
</evidence>